<dbReference type="EMBL" id="UINC01002231">
    <property type="protein sequence ID" value="SUZ94404.1"/>
    <property type="molecule type" value="Genomic_DNA"/>
</dbReference>
<evidence type="ECO:0000313" key="1">
    <source>
        <dbReference type="EMBL" id="SUZ94404.1"/>
    </source>
</evidence>
<proteinExistence type="predicted"/>
<organism evidence="1">
    <name type="scientific">marine metagenome</name>
    <dbReference type="NCBI Taxonomy" id="408172"/>
    <lineage>
        <taxon>unclassified sequences</taxon>
        <taxon>metagenomes</taxon>
        <taxon>ecological metagenomes</taxon>
    </lineage>
</organism>
<accession>A0A381RT76</accession>
<sequence length="88" mass="9473">MDRSRLRTTKAEVVLVADPAELVGLEVDLVVVDLSRPGVLDVLGDVGVRTVGFAAHVDEELMATASAAGCDEVLARSVFFRRFPDFVN</sequence>
<evidence type="ECO:0008006" key="2">
    <source>
        <dbReference type="Google" id="ProtNLM"/>
    </source>
</evidence>
<dbReference type="AlphaFoldDB" id="A0A381RT76"/>
<name>A0A381RT76_9ZZZZ</name>
<protein>
    <recommendedName>
        <fullName evidence="2">Response regulatory domain-containing protein</fullName>
    </recommendedName>
</protein>
<gene>
    <name evidence="1" type="ORF">METZ01_LOCUS47258</name>
</gene>
<dbReference type="SUPFAM" id="SSF52172">
    <property type="entry name" value="CheY-like"/>
    <property type="match status" value="1"/>
</dbReference>
<dbReference type="InterPro" id="IPR011006">
    <property type="entry name" value="CheY-like_superfamily"/>
</dbReference>
<reference evidence="1" key="1">
    <citation type="submission" date="2018-05" db="EMBL/GenBank/DDBJ databases">
        <authorList>
            <person name="Lanie J.A."/>
            <person name="Ng W.-L."/>
            <person name="Kazmierczak K.M."/>
            <person name="Andrzejewski T.M."/>
            <person name="Davidsen T.M."/>
            <person name="Wayne K.J."/>
            <person name="Tettelin H."/>
            <person name="Glass J.I."/>
            <person name="Rusch D."/>
            <person name="Podicherti R."/>
            <person name="Tsui H.-C.T."/>
            <person name="Winkler M.E."/>
        </authorList>
    </citation>
    <scope>NUCLEOTIDE SEQUENCE</scope>
</reference>